<feature type="transmembrane region" description="Helical" evidence="6">
    <location>
        <begin position="70"/>
        <end position="90"/>
    </location>
</feature>
<feature type="transmembrane region" description="Helical" evidence="6">
    <location>
        <begin position="495"/>
        <end position="512"/>
    </location>
</feature>
<keyword evidence="3 6" id="KW-0812">Transmembrane</keyword>
<dbReference type="Proteomes" id="UP000248066">
    <property type="component" value="Unassembled WGS sequence"/>
</dbReference>
<feature type="transmembrane region" description="Helical" evidence="6">
    <location>
        <begin position="294"/>
        <end position="314"/>
    </location>
</feature>
<keyword evidence="2" id="KW-1003">Cell membrane</keyword>
<dbReference type="OrthoDB" id="9762978at2"/>
<feature type="transmembrane region" description="Helical" evidence="6">
    <location>
        <begin position="406"/>
        <end position="426"/>
    </location>
</feature>
<feature type="transmembrane region" description="Helical" evidence="6">
    <location>
        <begin position="518"/>
        <end position="540"/>
    </location>
</feature>
<keyword evidence="5 6" id="KW-0472">Membrane</keyword>
<evidence type="ECO:0000256" key="4">
    <source>
        <dbReference type="ARBA" id="ARBA00022989"/>
    </source>
</evidence>
<organism evidence="8 9">
    <name type="scientific">Alteribacter lacisalsi</name>
    <dbReference type="NCBI Taxonomy" id="2045244"/>
    <lineage>
        <taxon>Bacteria</taxon>
        <taxon>Bacillati</taxon>
        <taxon>Bacillota</taxon>
        <taxon>Bacilli</taxon>
        <taxon>Bacillales</taxon>
        <taxon>Bacillaceae</taxon>
        <taxon>Alteribacter</taxon>
    </lineage>
</organism>
<dbReference type="Pfam" id="PF03553">
    <property type="entry name" value="Na_H_antiporter"/>
    <property type="match status" value="1"/>
</dbReference>
<evidence type="ECO:0000256" key="1">
    <source>
        <dbReference type="ARBA" id="ARBA00004651"/>
    </source>
</evidence>
<evidence type="ECO:0000256" key="5">
    <source>
        <dbReference type="ARBA" id="ARBA00023136"/>
    </source>
</evidence>
<evidence type="ECO:0000259" key="7">
    <source>
        <dbReference type="Pfam" id="PF03553"/>
    </source>
</evidence>
<evidence type="ECO:0000256" key="3">
    <source>
        <dbReference type="ARBA" id="ARBA00022692"/>
    </source>
</evidence>
<comment type="subcellular location">
    <subcellularLocation>
        <location evidence="1">Cell membrane</location>
        <topology evidence="1">Multi-pass membrane protein</topology>
    </subcellularLocation>
</comment>
<feature type="transmembrane region" description="Helical" evidence="6">
    <location>
        <begin position="365"/>
        <end position="386"/>
    </location>
</feature>
<dbReference type="PANTHER" id="PTHR43478:SF1">
    <property type="entry name" value="NA+_H+ ANTIPORTER NHAC-LIKE C-TERMINAL DOMAIN-CONTAINING PROTEIN"/>
    <property type="match status" value="1"/>
</dbReference>
<dbReference type="AlphaFoldDB" id="A0A2W0HEL0"/>
<dbReference type="GO" id="GO:0005886">
    <property type="term" value="C:plasma membrane"/>
    <property type="evidence" value="ECO:0007669"/>
    <property type="project" value="UniProtKB-SubCell"/>
</dbReference>
<keyword evidence="4 6" id="KW-1133">Transmembrane helix</keyword>
<accession>A0A2W0HEL0</accession>
<dbReference type="InterPro" id="IPR018461">
    <property type="entry name" value="Na/H_Antiport_NhaC-like_C"/>
</dbReference>
<protein>
    <submittedName>
        <fullName evidence="8">Sodium:proton antiporter</fullName>
    </submittedName>
</protein>
<evidence type="ECO:0000256" key="2">
    <source>
        <dbReference type="ARBA" id="ARBA00022475"/>
    </source>
</evidence>
<feature type="domain" description="Na+/H+ antiporter NhaC-like C-terminal" evidence="7">
    <location>
        <begin position="189"/>
        <end position="513"/>
    </location>
</feature>
<evidence type="ECO:0000313" key="9">
    <source>
        <dbReference type="Proteomes" id="UP000248066"/>
    </source>
</evidence>
<evidence type="ECO:0000313" key="8">
    <source>
        <dbReference type="EMBL" id="PYZ95745.1"/>
    </source>
</evidence>
<sequence length="545" mass="58183">MRLSSCTQIAGRTGSAGIQKREETKLDHGALSLLPPVLALVMVIITRRVLLSLGIGIIVGALMVNQNEEMFVNEALSQVLGIVTGIFYIPGEGVNTWEFYILLFLVILGVIASFISMTGGSRAFGEWALSRVKTRVGAQFVSIFLGIIIFIDDYFNSLTVGNVSRPLTDRHRISRAKLAYLVDSTAASMCVIVPLSSWGAYIITLIGNDVLLENGVTEYGALQAFLMIAPMNFYALFAIAMVFAVAYFKLDFGPMRVHELRAIQTGEVTDKEKGPVPGESEDAKPVVTGRVGDLVWPIVTLVAATVFFMIMTGIQGTEGEPGLLATFENTDVAASLVYGGLVSLAVTFVTAIIRKVPAKNFGFGLWAGVKSMLPAIYILIFAWTIIEIIGELGTGAYLAEIVNDNMNLAFLPVVLFIIAGFMAFTTGTSWGTFGIMLPIAGEIAVQTDPTLLLPVLAAVLAGAIFGDHCSPISDTTILSSTGAGSHHIDHVNTQLPYALLVGAVTIAGFLVIGLTGSYFLALLGAIIVFALIVTVMKMLIKPLEA</sequence>
<dbReference type="PANTHER" id="PTHR43478">
    <property type="entry name" value="NA+/H+ ANTIPORTER-RELATED"/>
    <property type="match status" value="1"/>
</dbReference>
<reference evidence="8 9" key="1">
    <citation type="submission" date="2017-10" db="EMBL/GenBank/DDBJ databases">
        <title>Bacillus sp. nov., a halophilic bacterium isolated from a Yangshapao Lake.</title>
        <authorList>
            <person name="Wang H."/>
        </authorList>
    </citation>
    <scope>NUCLEOTIDE SEQUENCE [LARGE SCALE GENOMIC DNA]</scope>
    <source>
        <strain evidence="8 9">YSP-3</strain>
    </source>
</reference>
<name>A0A2W0HEL0_9BACI</name>
<feature type="transmembrane region" description="Helical" evidence="6">
    <location>
        <begin position="97"/>
        <end position="116"/>
    </location>
</feature>
<evidence type="ECO:0000256" key="6">
    <source>
        <dbReference type="SAM" id="Phobius"/>
    </source>
</evidence>
<feature type="transmembrane region" description="Helical" evidence="6">
    <location>
        <begin position="37"/>
        <end position="64"/>
    </location>
</feature>
<feature type="transmembrane region" description="Helical" evidence="6">
    <location>
        <begin position="178"/>
        <end position="204"/>
    </location>
</feature>
<keyword evidence="9" id="KW-1185">Reference proteome</keyword>
<gene>
    <name evidence="8" type="ORF">CR205_15245</name>
</gene>
<feature type="transmembrane region" description="Helical" evidence="6">
    <location>
        <begin position="224"/>
        <end position="248"/>
    </location>
</feature>
<feature type="transmembrane region" description="Helical" evidence="6">
    <location>
        <begin position="334"/>
        <end position="353"/>
    </location>
</feature>
<proteinExistence type="predicted"/>
<dbReference type="EMBL" id="PDOF01000003">
    <property type="protein sequence ID" value="PYZ95745.1"/>
    <property type="molecule type" value="Genomic_DNA"/>
</dbReference>
<feature type="transmembrane region" description="Helical" evidence="6">
    <location>
        <begin position="136"/>
        <end position="157"/>
    </location>
</feature>
<comment type="caution">
    <text evidence="8">The sequence shown here is derived from an EMBL/GenBank/DDBJ whole genome shotgun (WGS) entry which is preliminary data.</text>
</comment>